<gene>
    <name evidence="2" type="ordered locus">EHR_10420</name>
</gene>
<sequence length="36" mass="4194">MEVIIYIIVVHLNFALIGLILFAKKGFLWIASFVWD</sequence>
<keyword evidence="1" id="KW-1133">Transmembrane helix</keyword>
<dbReference type="HOGENOM" id="CLU_3356036_0_0_9"/>
<keyword evidence="1" id="KW-0472">Membrane</keyword>
<name>I6T831_ENTHA</name>
<reference evidence="2 3" key="1">
    <citation type="journal article" date="2012" name="J. Bacteriol.">
        <title>Genome sequence of Enterococcus hirae (Streptococcus faecalis) ATCC 9790, a model organism for the study of ion transport, bioenergetics, and copper homeostasis.</title>
        <authorList>
            <person name="Gaechter T."/>
            <person name="Wunderlin C."/>
            <person name="Schmidheini T."/>
            <person name="Solioz M."/>
        </authorList>
    </citation>
    <scope>NUCLEOTIDE SEQUENCE [LARGE SCALE GENOMIC DNA]</scope>
    <source>
        <strain evidence="3">ATCC 9790 / DSM 20160 / JCM 8729 / LMG 6399 / NBRC 3181 / NCIMB 6459 / NCDO 1258 / NCTC 12367 / WDCM 00089 / R</strain>
    </source>
</reference>
<organism evidence="2 3">
    <name type="scientific">Enterococcus hirae (strain ATCC 9790 / DSM 20160 / JCM 8729 / LMG 6399 / NBRC 3181 / NCIMB 6459 / NCDO 1258 / NCTC 12367 / WDCM 00089 / R)</name>
    <dbReference type="NCBI Taxonomy" id="768486"/>
    <lineage>
        <taxon>Bacteria</taxon>
        <taxon>Bacillati</taxon>
        <taxon>Bacillota</taxon>
        <taxon>Bacilli</taxon>
        <taxon>Lactobacillales</taxon>
        <taxon>Enterococcaceae</taxon>
        <taxon>Enterococcus</taxon>
    </lineage>
</organism>
<evidence type="ECO:0000313" key="3">
    <source>
        <dbReference type="Proteomes" id="UP000002895"/>
    </source>
</evidence>
<dbReference type="EMBL" id="CP003504">
    <property type="protein sequence ID" value="AFM70976.1"/>
    <property type="molecule type" value="Genomic_DNA"/>
</dbReference>
<evidence type="ECO:0000256" key="1">
    <source>
        <dbReference type="SAM" id="Phobius"/>
    </source>
</evidence>
<proteinExistence type="predicted"/>
<keyword evidence="3" id="KW-1185">Reference proteome</keyword>
<accession>I6T831</accession>
<evidence type="ECO:0000313" key="2">
    <source>
        <dbReference type="EMBL" id="AFM70976.1"/>
    </source>
</evidence>
<keyword evidence="1" id="KW-0812">Transmembrane</keyword>
<dbReference type="Proteomes" id="UP000002895">
    <property type="component" value="Chromosome"/>
</dbReference>
<dbReference type="KEGG" id="ehr:EHR_10420"/>
<protein>
    <submittedName>
        <fullName evidence="2">Uncharacterized protein</fullName>
    </submittedName>
</protein>
<dbReference type="AlphaFoldDB" id="I6T831"/>
<feature type="transmembrane region" description="Helical" evidence="1">
    <location>
        <begin position="6"/>
        <end position="23"/>
    </location>
</feature>